<dbReference type="InterPro" id="IPR021354">
    <property type="entry name" value="DUF2975"/>
</dbReference>
<keyword evidence="1" id="KW-1133">Transmembrane helix</keyword>
<reference evidence="2 3" key="1">
    <citation type="submission" date="2020-07" db="EMBL/GenBank/DDBJ databases">
        <title>Vibrio marinisediminis sp. nov., isolated from marine sediment.</title>
        <authorList>
            <person name="Ji X."/>
        </authorList>
    </citation>
    <scope>NUCLEOTIDE SEQUENCE [LARGE SCALE GENOMIC DNA]</scope>
    <source>
        <strain evidence="2 3">404</strain>
    </source>
</reference>
<accession>A0A7W2FQP0</accession>
<feature type="transmembrane region" description="Helical" evidence="1">
    <location>
        <begin position="63"/>
        <end position="87"/>
    </location>
</feature>
<keyword evidence="1" id="KW-0472">Membrane</keyword>
<organism evidence="2 3">
    <name type="scientific">Vibrio marinisediminis</name>
    <dbReference type="NCBI Taxonomy" id="2758441"/>
    <lineage>
        <taxon>Bacteria</taxon>
        <taxon>Pseudomonadati</taxon>
        <taxon>Pseudomonadota</taxon>
        <taxon>Gammaproteobacteria</taxon>
        <taxon>Vibrionales</taxon>
        <taxon>Vibrionaceae</taxon>
        <taxon>Vibrio</taxon>
    </lineage>
</organism>
<feature type="transmembrane region" description="Helical" evidence="1">
    <location>
        <begin position="138"/>
        <end position="160"/>
    </location>
</feature>
<evidence type="ECO:0000313" key="2">
    <source>
        <dbReference type="EMBL" id="MBA5762470.1"/>
    </source>
</evidence>
<evidence type="ECO:0000256" key="1">
    <source>
        <dbReference type="SAM" id="Phobius"/>
    </source>
</evidence>
<protein>
    <submittedName>
        <fullName evidence="2">DUF2975 domain-containing protein</fullName>
    </submittedName>
</protein>
<feature type="transmembrane region" description="Helical" evidence="1">
    <location>
        <begin position="12"/>
        <end position="34"/>
    </location>
</feature>
<name>A0A7W2FQP0_9VIBR</name>
<keyword evidence="3" id="KW-1185">Reference proteome</keyword>
<keyword evidence="1" id="KW-0812">Transmembrane</keyword>
<comment type="caution">
    <text evidence="2">The sequence shown here is derived from an EMBL/GenBank/DDBJ whole genome shotgun (WGS) entry which is preliminary data.</text>
</comment>
<dbReference type="EMBL" id="JACFYF010000004">
    <property type="protein sequence ID" value="MBA5762470.1"/>
    <property type="molecule type" value="Genomic_DNA"/>
</dbReference>
<gene>
    <name evidence="2" type="ORF">H2O73_08955</name>
</gene>
<feature type="transmembrane region" description="Helical" evidence="1">
    <location>
        <begin position="107"/>
        <end position="126"/>
    </location>
</feature>
<dbReference type="AlphaFoldDB" id="A0A7W2FQP0"/>
<evidence type="ECO:0000313" key="3">
    <source>
        <dbReference type="Proteomes" id="UP000571701"/>
    </source>
</evidence>
<dbReference type="Proteomes" id="UP000571701">
    <property type="component" value="Unassembled WGS sequence"/>
</dbReference>
<dbReference type="RefSeq" id="WP_182108508.1">
    <property type="nucleotide sequence ID" value="NZ_JACFYF010000004.1"/>
</dbReference>
<sequence length="177" mass="20044">MNNIEGIRTLSQRLLVCLWLVLILNPLFNAFIWFNTALSDGNGNFVTQLPFEHQLPLDTSATILGFLVTNITVLITSLMLWQLIKLFRLYRSGLIFTVENVACYKQIANYLILFVFAGILDGLLLGPALTFQNEEMNFYFDISDGDIMLLVTAIIIRLIAKVMSEAKGLYDEQTLTI</sequence>
<proteinExistence type="predicted"/>
<dbReference type="Pfam" id="PF11188">
    <property type="entry name" value="DUF2975"/>
    <property type="match status" value="1"/>
</dbReference>